<dbReference type="InterPro" id="IPR014116">
    <property type="entry name" value="Cyt_c_oxidase_cbb3_FixG"/>
</dbReference>
<feature type="transmembrane region" description="Helical" evidence="7">
    <location>
        <begin position="59"/>
        <end position="82"/>
    </location>
</feature>
<evidence type="ECO:0000256" key="3">
    <source>
        <dbReference type="ARBA" id="ARBA00022723"/>
    </source>
</evidence>
<keyword evidence="7" id="KW-0812">Transmembrane</keyword>
<evidence type="ECO:0000256" key="5">
    <source>
        <dbReference type="ARBA" id="ARBA00023004"/>
    </source>
</evidence>
<dbReference type="InterPro" id="IPR032879">
    <property type="entry name" value="FixG_C"/>
</dbReference>
<keyword evidence="5" id="KW-0408">Iron</keyword>
<keyword evidence="1" id="KW-0813">Transport</keyword>
<feature type="transmembrane region" description="Helical" evidence="7">
    <location>
        <begin position="177"/>
        <end position="196"/>
    </location>
</feature>
<dbReference type="AlphaFoldDB" id="A0A2A5JKL8"/>
<protein>
    <submittedName>
        <fullName evidence="9">Cytochrome c oxidase accessory protein CcoG</fullName>
    </submittedName>
</protein>
<evidence type="ECO:0000313" key="10">
    <source>
        <dbReference type="Proteomes" id="UP000228621"/>
    </source>
</evidence>
<keyword evidence="2" id="KW-0004">4Fe-4S</keyword>
<dbReference type="Proteomes" id="UP000228621">
    <property type="component" value="Unassembled WGS sequence"/>
</dbReference>
<keyword evidence="7" id="KW-1133">Transmembrane helix</keyword>
<keyword evidence="3" id="KW-0479">Metal-binding</keyword>
<organism evidence="9 10">
    <name type="scientific">Pseudoalteromonas piscicida</name>
    <dbReference type="NCBI Taxonomy" id="43662"/>
    <lineage>
        <taxon>Bacteria</taxon>
        <taxon>Pseudomonadati</taxon>
        <taxon>Pseudomonadota</taxon>
        <taxon>Gammaproteobacteria</taxon>
        <taxon>Alteromonadales</taxon>
        <taxon>Pseudoalteromonadaceae</taxon>
        <taxon>Pseudoalteromonas</taxon>
    </lineage>
</organism>
<dbReference type="RefSeq" id="WP_099643793.1">
    <property type="nucleotide sequence ID" value="NZ_NKHF01000100.1"/>
</dbReference>
<evidence type="ECO:0000256" key="1">
    <source>
        <dbReference type="ARBA" id="ARBA00022448"/>
    </source>
</evidence>
<name>A0A2A5JKL8_PSEO7</name>
<feature type="domain" description="4Fe-4S ferredoxin-type" evidence="8">
    <location>
        <begin position="274"/>
        <end position="302"/>
    </location>
</feature>
<dbReference type="NCBIfam" id="TIGR02745">
    <property type="entry name" value="ccoG_rdxA_fixG"/>
    <property type="match status" value="1"/>
</dbReference>
<evidence type="ECO:0000256" key="6">
    <source>
        <dbReference type="ARBA" id="ARBA00023014"/>
    </source>
</evidence>
<keyword evidence="4" id="KW-0249">Electron transport</keyword>
<proteinExistence type="predicted"/>
<evidence type="ECO:0000259" key="8">
    <source>
        <dbReference type="PROSITE" id="PS51379"/>
    </source>
</evidence>
<dbReference type="SUPFAM" id="SSF54862">
    <property type="entry name" value="4Fe-4S ferredoxins"/>
    <property type="match status" value="1"/>
</dbReference>
<dbReference type="PANTHER" id="PTHR30176">
    <property type="entry name" value="FERREDOXIN-TYPE PROTEIN NAPH"/>
    <property type="match status" value="1"/>
</dbReference>
<evidence type="ECO:0000256" key="4">
    <source>
        <dbReference type="ARBA" id="ARBA00022982"/>
    </source>
</evidence>
<keyword evidence="6" id="KW-0411">Iron-sulfur</keyword>
<gene>
    <name evidence="9" type="primary">ccoG</name>
    <name evidence="9" type="ORF">CEX98_20145</name>
</gene>
<dbReference type="GO" id="GO:0051539">
    <property type="term" value="F:4 iron, 4 sulfur cluster binding"/>
    <property type="evidence" value="ECO:0007669"/>
    <property type="project" value="UniProtKB-KW"/>
</dbReference>
<keyword evidence="7" id="KW-0472">Membrane</keyword>
<keyword evidence="10" id="KW-1185">Reference proteome</keyword>
<feature type="transmembrane region" description="Helical" evidence="7">
    <location>
        <begin position="208"/>
        <end position="227"/>
    </location>
</feature>
<dbReference type="InterPro" id="IPR051684">
    <property type="entry name" value="Electron_Trans/Redox"/>
</dbReference>
<dbReference type="Pfam" id="PF11614">
    <property type="entry name" value="FixG_C"/>
    <property type="match status" value="1"/>
</dbReference>
<dbReference type="InterPro" id="IPR017900">
    <property type="entry name" value="4Fe4S_Fe_S_CS"/>
</dbReference>
<dbReference type="InterPro" id="IPR017896">
    <property type="entry name" value="4Fe4S_Fe-S-bd"/>
</dbReference>
<dbReference type="OrthoDB" id="9811700at2"/>
<dbReference type="GO" id="GO:0046872">
    <property type="term" value="F:metal ion binding"/>
    <property type="evidence" value="ECO:0007669"/>
    <property type="project" value="UniProtKB-KW"/>
</dbReference>
<sequence>MENERIKVKNIPSEVKIQKPAGGSEGKSLNSSTPDRFNPRNRIYVRAVTGLHQLLRKRIGFIGMLAFMALPWLNFHGHQAVLFDIFEQKFNIFGMTLWPQDLTIFAFILMIAAFALFLVTTFYGRVWCGYTCPQTVWTFIFIWFEEKFEGTANQRKKLDQRYMDFDKFWRKTAKHSSWILFSLYTAITFVGYFTPIRSLIPDLLTASAGFYSVLSIIVFTVCTYGNAGWMREIMCLHICPYARFQSAMFDKDTFTVSYDAARGESRGPRGRKQDPKALGLGDCIDCNLCVQVCPTGIDIRNGLQYECINCGACIDACDGVMDKMNYPRGLIAYTTERNLEASNEKTKPVRGKLIGYLMILVVITGALVVNIAMRKPMDLDIIRDRNQLYRVNIEGLVENTYTLKVINKAQVEQKFSIEISGLSNYQVIGKQQVHLAAGSTLDVPLSVVIDPYDLKKPVTEFEFVLINQANPEERLAQPTNFFKGR</sequence>
<evidence type="ECO:0000256" key="7">
    <source>
        <dbReference type="SAM" id="Phobius"/>
    </source>
</evidence>
<dbReference type="PROSITE" id="PS00198">
    <property type="entry name" value="4FE4S_FER_1"/>
    <property type="match status" value="1"/>
</dbReference>
<dbReference type="PROSITE" id="PS51379">
    <property type="entry name" value="4FE4S_FER_2"/>
    <property type="match status" value="1"/>
</dbReference>
<evidence type="ECO:0000313" key="9">
    <source>
        <dbReference type="EMBL" id="PCK29984.1"/>
    </source>
</evidence>
<evidence type="ECO:0000256" key="2">
    <source>
        <dbReference type="ARBA" id="ARBA00022485"/>
    </source>
</evidence>
<dbReference type="EMBL" id="NKHF01000100">
    <property type="protein sequence ID" value="PCK29984.1"/>
    <property type="molecule type" value="Genomic_DNA"/>
</dbReference>
<dbReference type="InterPro" id="IPR013783">
    <property type="entry name" value="Ig-like_fold"/>
</dbReference>
<dbReference type="Pfam" id="PF12801">
    <property type="entry name" value="Fer4_5"/>
    <property type="match status" value="1"/>
</dbReference>
<dbReference type="GO" id="GO:0005886">
    <property type="term" value="C:plasma membrane"/>
    <property type="evidence" value="ECO:0007669"/>
    <property type="project" value="TreeGrafter"/>
</dbReference>
<dbReference type="PANTHER" id="PTHR30176:SF3">
    <property type="entry name" value="FERREDOXIN-TYPE PROTEIN NAPH"/>
    <property type="match status" value="1"/>
</dbReference>
<comment type="caution">
    <text evidence="9">The sequence shown here is derived from an EMBL/GenBank/DDBJ whole genome shotgun (WGS) entry which is preliminary data.</text>
</comment>
<dbReference type="Gene3D" id="2.60.40.10">
    <property type="entry name" value="Immunoglobulins"/>
    <property type="match status" value="1"/>
</dbReference>
<feature type="transmembrane region" description="Helical" evidence="7">
    <location>
        <begin position="353"/>
        <end position="373"/>
    </location>
</feature>
<reference evidence="10" key="1">
    <citation type="journal article" date="2019" name="Genome Announc.">
        <title>Draft Genome Sequence of Pseudoalteromonas piscicida Strain 36Y ROTHPW, an Hypersaline Seawater Isolate from the South Coast of Sonora, Mexico.</title>
        <authorList>
            <person name="Sanchez-Diaz R."/>
            <person name="Molina-Garza Z.J."/>
            <person name="Cruz-Suarez L.E."/>
            <person name="Selvin J."/>
            <person name="Kiran G.S."/>
            <person name="Ibarra-Gamez J.C."/>
            <person name="Gomez-Gil B."/>
            <person name="Galaviz-Silva L."/>
        </authorList>
    </citation>
    <scope>NUCLEOTIDE SEQUENCE [LARGE SCALE GENOMIC DNA]</scope>
    <source>
        <strain evidence="10">36Y_RITHPW</strain>
    </source>
</reference>
<accession>A0A2A5JKL8</accession>
<feature type="transmembrane region" description="Helical" evidence="7">
    <location>
        <begin position="102"/>
        <end position="123"/>
    </location>
</feature>
<dbReference type="Pfam" id="PF13746">
    <property type="entry name" value="Fer4_18"/>
    <property type="match status" value="1"/>
</dbReference>